<keyword evidence="4" id="KW-0288">FMN</keyword>
<feature type="transmembrane region" description="Helical" evidence="9">
    <location>
        <begin position="249"/>
        <end position="266"/>
    </location>
</feature>
<sequence>MLDRLRHRLSELILRPQTAPSAYVFALALVPPLVGGILLFKQTAAVLLGLAAGIGCVAQLPALFLKRFAGGAPLLSSVVAIALVGPNAPLLVVIGLAGGAAAAELLRARFLPSLRFQVGLAAYAAVVIATQGAPAAYLRPDAATPMPEPIRLWLDFYGGSKMPIDITRLYLGNVAGPIFATSLLAQVLGAAWLWYARRLSLLTVFGSLIAATAVTLFFHWAPSYQLASGPLWFGLALLLGDRLNLPRNQLLQLLVGLLGGGAALAVRSRGYAIEGSLVAVATVQLASAVVSAGASRLAASPEHERLLPPSARSASWKA</sequence>
<keyword evidence="1" id="KW-0813">Transport</keyword>
<organism evidence="10 11">
    <name type="scientific">Candidatus Dormiibacter inghamiae</name>
    <dbReference type="NCBI Taxonomy" id="3127013"/>
    <lineage>
        <taxon>Bacteria</taxon>
        <taxon>Bacillati</taxon>
        <taxon>Candidatus Dormiibacterota</taxon>
        <taxon>Candidatus Dormibacteria</taxon>
        <taxon>Candidatus Dormibacterales</taxon>
        <taxon>Candidatus Dormibacteraceae</taxon>
        <taxon>Candidatus Dormiibacter</taxon>
    </lineage>
</organism>
<keyword evidence="6" id="KW-1278">Translocase</keyword>
<keyword evidence="5 9" id="KW-0812">Transmembrane</keyword>
<feature type="transmembrane region" description="Helical" evidence="9">
    <location>
        <begin position="47"/>
        <end position="65"/>
    </location>
</feature>
<proteinExistence type="predicted"/>
<feature type="transmembrane region" description="Helical" evidence="9">
    <location>
        <begin position="77"/>
        <end position="106"/>
    </location>
</feature>
<evidence type="ECO:0000256" key="1">
    <source>
        <dbReference type="ARBA" id="ARBA00022448"/>
    </source>
</evidence>
<evidence type="ECO:0000313" key="10">
    <source>
        <dbReference type="EMBL" id="MBJ7603722.1"/>
    </source>
</evidence>
<evidence type="ECO:0000256" key="6">
    <source>
        <dbReference type="ARBA" id="ARBA00022967"/>
    </source>
</evidence>
<dbReference type="Pfam" id="PF03116">
    <property type="entry name" value="NQR2_RnfD_RnfE"/>
    <property type="match status" value="1"/>
</dbReference>
<evidence type="ECO:0000256" key="8">
    <source>
        <dbReference type="ARBA" id="ARBA00023136"/>
    </source>
</evidence>
<dbReference type="GO" id="GO:0055085">
    <property type="term" value="P:transmembrane transport"/>
    <property type="evidence" value="ECO:0007669"/>
    <property type="project" value="InterPro"/>
</dbReference>
<keyword evidence="3" id="KW-0285">Flavoprotein</keyword>
<gene>
    <name evidence="10" type="ORF">JF888_11100</name>
</gene>
<evidence type="ECO:0000313" key="11">
    <source>
        <dbReference type="Proteomes" id="UP000620075"/>
    </source>
</evidence>
<dbReference type="InterPro" id="IPR004338">
    <property type="entry name" value="NqrB/RnfD"/>
</dbReference>
<evidence type="ECO:0000256" key="7">
    <source>
        <dbReference type="ARBA" id="ARBA00022989"/>
    </source>
</evidence>
<evidence type="ECO:0000256" key="4">
    <source>
        <dbReference type="ARBA" id="ARBA00022643"/>
    </source>
</evidence>
<reference evidence="10 11" key="1">
    <citation type="submission" date="2020-10" db="EMBL/GenBank/DDBJ databases">
        <title>Ca. Dormibacterota MAGs.</title>
        <authorList>
            <person name="Montgomery K."/>
        </authorList>
    </citation>
    <scope>NUCLEOTIDE SEQUENCE [LARGE SCALE GENOMIC DNA]</scope>
    <source>
        <strain evidence="10">SC8811_S16_3</strain>
    </source>
</reference>
<evidence type="ECO:0000256" key="5">
    <source>
        <dbReference type="ARBA" id="ARBA00022692"/>
    </source>
</evidence>
<name>A0A934KHP1_9BACT</name>
<evidence type="ECO:0000256" key="3">
    <source>
        <dbReference type="ARBA" id="ARBA00022630"/>
    </source>
</evidence>
<dbReference type="Proteomes" id="UP000620075">
    <property type="component" value="Unassembled WGS sequence"/>
</dbReference>
<keyword evidence="7 9" id="KW-1133">Transmembrane helix</keyword>
<feature type="transmembrane region" description="Helical" evidence="9">
    <location>
        <begin position="118"/>
        <end position="138"/>
    </location>
</feature>
<evidence type="ECO:0000256" key="9">
    <source>
        <dbReference type="SAM" id="Phobius"/>
    </source>
</evidence>
<dbReference type="AlphaFoldDB" id="A0A934KHP1"/>
<evidence type="ECO:0000256" key="2">
    <source>
        <dbReference type="ARBA" id="ARBA00022553"/>
    </source>
</evidence>
<dbReference type="RefSeq" id="WP_338180198.1">
    <property type="nucleotide sequence ID" value="NZ_JAEKNQ010000040.1"/>
</dbReference>
<accession>A0A934KHP1</accession>
<feature type="transmembrane region" description="Helical" evidence="9">
    <location>
        <begin position="20"/>
        <end position="40"/>
    </location>
</feature>
<dbReference type="EMBL" id="JAEKNQ010000040">
    <property type="protein sequence ID" value="MBJ7603722.1"/>
    <property type="molecule type" value="Genomic_DNA"/>
</dbReference>
<keyword evidence="2" id="KW-0597">Phosphoprotein</keyword>
<dbReference type="GO" id="GO:0016020">
    <property type="term" value="C:membrane"/>
    <property type="evidence" value="ECO:0007669"/>
    <property type="project" value="InterPro"/>
</dbReference>
<protein>
    <submittedName>
        <fullName evidence="10">RnfABCDGE type electron transport complex subunit D</fullName>
    </submittedName>
</protein>
<feature type="transmembrane region" description="Helical" evidence="9">
    <location>
        <begin position="201"/>
        <end position="221"/>
    </location>
</feature>
<feature type="transmembrane region" description="Helical" evidence="9">
    <location>
        <begin position="170"/>
        <end position="194"/>
    </location>
</feature>
<keyword evidence="8 9" id="KW-0472">Membrane</keyword>
<comment type="caution">
    <text evidence="10">The sequence shown here is derived from an EMBL/GenBank/DDBJ whole genome shotgun (WGS) entry which is preliminary data.</text>
</comment>